<keyword evidence="4" id="KW-0472">Membrane</keyword>
<dbReference type="AlphaFoldDB" id="A0A369VTH7"/>
<dbReference type="Gene3D" id="3.40.50.1000">
    <property type="entry name" value="HAD superfamily/HAD-like"/>
    <property type="match status" value="1"/>
</dbReference>
<dbReference type="InterPro" id="IPR050582">
    <property type="entry name" value="HAD-like_SerB"/>
</dbReference>
<dbReference type="OrthoDB" id="7739434at2"/>
<dbReference type="Pfam" id="PF12710">
    <property type="entry name" value="HAD"/>
    <property type="match status" value="1"/>
</dbReference>
<dbReference type="Proteomes" id="UP000253918">
    <property type="component" value="Unassembled WGS sequence"/>
</dbReference>
<proteinExistence type="predicted"/>
<comment type="caution">
    <text evidence="5">The sequence shown here is derived from an EMBL/GenBank/DDBJ whole genome shotgun (WGS) entry which is preliminary data.</text>
</comment>
<protein>
    <submittedName>
        <fullName evidence="5">HAD-IB family hydrolase</fullName>
    </submittedName>
</protein>
<evidence type="ECO:0000256" key="2">
    <source>
        <dbReference type="ARBA" id="ARBA00022801"/>
    </source>
</evidence>
<keyword evidence="1" id="KW-0479">Metal-binding</keyword>
<dbReference type="RefSeq" id="WP_114687757.1">
    <property type="nucleotide sequence ID" value="NZ_QQNB01000002.1"/>
</dbReference>
<keyword evidence="6" id="KW-1185">Reference proteome</keyword>
<evidence type="ECO:0000313" key="6">
    <source>
        <dbReference type="Proteomes" id="UP000253918"/>
    </source>
</evidence>
<evidence type="ECO:0000256" key="4">
    <source>
        <dbReference type="SAM" id="Phobius"/>
    </source>
</evidence>
<keyword evidence="3" id="KW-0460">Magnesium</keyword>
<dbReference type="InterPro" id="IPR036412">
    <property type="entry name" value="HAD-like_sf"/>
</dbReference>
<dbReference type="EMBL" id="QQNB01000002">
    <property type="protein sequence ID" value="RDE05688.1"/>
    <property type="molecule type" value="Genomic_DNA"/>
</dbReference>
<evidence type="ECO:0000256" key="1">
    <source>
        <dbReference type="ARBA" id="ARBA00022723"/>
    </source>
</evidence>
<dbReference type="PANTHER" id="PTHR43344">
    <property type="entry name" value="PHOSPHOSERINE PHOSPHATASE"/>
    <property type="match status" value="1"/>
</dbReference>
<keyword evidence="2 5" id="KW-0378">Hydrolase</keyword>
<evidence type="ECO:0000256" key="3">
    <source>
        <dbReference type="ARBA" id="ARBA00022842"/>
    </source>
</evidence>
<sequence>MHHVAFYDLDRTVTRLPTWFAFLVSSAPRWRVAFLPAMAGMWLAYTLGLIRRDRLKELMHRLMLGGAVRGDRMAALAERFADRTFNRNIRPGAPLRIAGDRAEGYRVVLATAAHRFYAEALARRLGITDVVATDASVNAAGAILHRLAGPNLYGPAKLAAVEAWLRAGGIERGAARLRFYTDHVSDAPCLNFVDEPFAVNPHRRLRALASACGWPVLDWRPAAAAQGL</sequence>
<dbReference type="NCBIfam" id="TIGR01490">
    <property type="entry name" value="HAD-SF-IB-hyp1"/>
    <property type="match status" value="1"/>
</dbReference>
<dbReference type="PANTHER" id="PTHR43344:SF13">
    <property type="entry name" value="PHOSPHATASE RV3661-RELATED"/>
    <property type="match status" value="1"/>
</dbReference>
<dbReference type="InterPro" id="IPR023214">
    <property type="entry name" value="HAD_sf"/>
</dbReference>
<dbReference type="InterPro" id="IPR006385">
    <property type="entry name" value="HAD_hydro_SerB1"/>
</dbReference>
<keyword evidence="4" id="KW-0812">Transmembrane</keyword>
<accession>A0A369VTH7</accession>
<dbReference type="GO" id="GO:0016787">
    <property type="term" value="F:hydrolase activity"/>
    <property type="evidence" value="ECO:0007669"/>
    <property type="project" value="UniProtKB-KW"/>
</dbReference>
<dbReference type="NCBIfam" id="TIGR01488">
    <property type="entry name" value="HAD-SF-IB"/>
    <property type="match status" value="1"/>
</dbReference>
<dbReference type="SUPFAM" id="SSF56784">
    <property type="entry name" value="HAD-like"/>
    <property type="match status" value="1"/>
</dbReference>
<gene>
    <name evidence="5" type="ORF">DVW87_10780</name>
</gene>
<evidence type="ECO:0000313" key="5">
    <source>
        <dbReference type="EMBL" id="RDE05688.1"/>
    </source>
</evidence>
<feature type="transmembrane region" description="Helical" evidence="4">
    <location>
        <begin position="30"/>
        <end position="50"/>
    </location>
</feature>
<dbReference type="Gene3D" id="1.20.1440.100">
    <property type="entry name" value="SG protein - dephosphorylation function"/>
    <property type="match status" value="1"/>
</dbReference>
<organism evidence="5 6">
    <name type="scientific">Sphingomonas aracearum</name>
    <dbReference type="NCBI Taxonomy" id="2283317"/>
    <lineage>
        <taxon>Bacteria</taxon>
        <taxon>Pseudomonadati</taxon>
        <taxon>Pseudomonadota</taxon>
        <taxon>Alphaproteobacteria</taxon>
        <taxon>Sphingomonadales</taxon>
        <taxon>Sphingomonadaceae</taxon>
        <taxon>Sphingomonas</taxon>
    </lineage>
</organism>
<dbReference type="GO" id="GO:0046872">
    <property type="term" value="F:metal ion binding"/>
    <property type="evidence" value="ECO:0007669"/>
    <property type="project" value="UniProtKB-KW"/>
</dbReference>
<keyword evidence="4" id="KW-1133">Transmembrane helix</keyword>
<reference evidence="5 6" key="1">
    <citation type="submission" date="2018-07" db="EMBL/GenBank/DDBJ databases">
        <title>a novel species of Sphingomonas isolated from the rhizosphere soil of Araceae plant.</title>
        <authorList>
            <person name="Zhiyong W."/>
            <person name="Qinglan Z."/>
            <person name="Zhiwei F."/>
            <person name="Ding X."/>
            <person name="Gejiao W."/>
            <person name="Shixue Z."/>
        </authorList>
    </citation>
    <scope>NUCLEOTIDE SEQUENCE [LARGE SCALE GENOMIC DNA]</scope>
    <source>
        <strain evidence="5 6">WZY 27</strain>
    </source>
</reference>
<name>A0A369VTH7_9SPHN</name>